<protein>
    <submittedName>
        <fullName evidence="1">Uncharacterized protein</fullName>
    </submittedName>
</protein>
<comment type="caution">
    <text evidence="1">The sequence shown here is derived from an EMBL/GenBank/DDBJ whole genome shotgun (WGS) entry which is preliminary data.</text>
</comment>
<name>A0AA41K9G5_9FIRM</name>
<evidence type="ECO:0000313" key="1">
    <source>
        <dbReference type="EMBL" id="MBT9812754.1"/>
    </source>
</evidence>
<dbReference type="AlphaFoldDB" id="A0AA41K9G5"/>
<dbReference type="Proteomes" id="UP000708338">
    <property type="component" value="Unassembled WGS sequence"/>
</dbReference>
<dbReference type="RefSeq" id="WP_117451932.1">
    <property type="nucleotide sequence ID" value="NZ_CABJDD010000018.1"/>
</dbReference>
<evidence type="ECO:0000313" key="2">
    <source>
        <dbReference type="Proteomes" id="UP000708338"/>
    </source>
</evidence>
<dbReference type="EMBL" id="WQPS01000065">
    <property type="protein sequence ID" value="MBT9812754.1"/>
    <property type="molecule type" value="Genomic_DNA"/>
</dbReference>
<reference evidence="1" key="1">
    <citation type="journal article" date="2021" name="Gut Microbes">
        <title>A synthetic consortium of 100 gut commensals modulates the composition and function in a colon model of the microbiome of elderly subjects.</title>
        <authorList>
            <person name="Perez M."/>
            <person name="Ntemiri A."/>
            <person name="Tan H."/>
            <person name="Harris H.M.B."/>
            <person name="Roager H.M."/>
            <person name="Ribiere C."/>
            <person name="O'Toole P.W."/>
        </authorList>
    </citation>
    <scope>NUCLEOTIDE SEQUENCE</scope>
    <source>
        <strain evidence="1">MCC335</strain>
    </source>
</reference>
<sequence>MNKEPLTQHELQEMAGKPVHCPEIESYGIVKCETIGTWAGVPFLVGVWHCDGVAVNFEYNIADRKLKCYRINED</sequence>
<gene>
    <name evidence="1" type="ORF">GPL26_24470</name>
</gene>
<organism evidence="1 2">
    <name type="scientific">Enterocloster citroniae</name>
    <dbReference type="NCBI Taxonomy" id="358743"/>
    <lineage>
        <taxon>Bacteria</taxon>
        <taxon>Bacillati</taxon>
        <taxon>Bacillota</taxon>
        <taxon>Clostridia</taxon>
        <taxon>Lachnospirales</taxon>
        <taxon>Lachnospiraceae</taxon>
        <taxon>Enterocloster</taxon>
    </lineage>
</organism>
<accession>A0AA41K9G5</accession>
<proteinExistence type="predicted"/>